<organism evidence="2 3">
    <name type="scientific">Albibacterium profundi</name>
    <dbReference type="NCBI Taxonomy" id="3134906"/>
    <lineage>
        <taxon>Bacteria</taxon>
        <taxon>Pseudomonadati</taxon>
        <taxon>Bacteroidota</taxon>
        <taxon>Sphingobacteriia</taxon>
        <taxon>Sphingobacteriales</taxon>
        <taxon>Sphingobacteriaceae</taxon>
        <taxon>Albibacterium</taxon>
    </lineage>
</organism>
<dbReference type="RefSeq" id="WP_375556485.1">
    <property type="nucleotide sequence ID" value="NZ_JBBVGT010000002.1"/>
</dbReference>
<name>A0ABV5CBJ6_9SPHI</name>
<keyword evidence="1" id="KW-0732">Signal</keyword>
<evidence type="ECO:0008006" key="4">
    <source>
        <dbReference type="Google" id="ProtNLM"/>
    </source>
</evidence>
<dbReference type="EMBL" id="JBBVGT010000002">
    <property type="protein sequence ID" value="MFB5944926.1"/>
    <property type="molecule type" value="Genomic_DNA"/>
</dbReference>
<comment type="caution">
    <text evidence="2">The sequence shown here is derived from an EMBL/GenBank/DDBJ whole genome shotgun (WGS) entry which is preliminary data.</text>
</comment>
<reference evidence="2 3" key="1">
    <citation type="submission" date="2024-04" db="EMBL/GenBank/DDBJ databases">
        <title>Albibacterium profundi sp. nov., isolated from sediment of the Challenger Deep of Mariana Trench.</title>
        <authorList>
            <person name="Wang Y."/>
        </authorList>
    </citation>
    <scope>NUCLEOTIDE SEQUENCE [LARGE SCALE GENOMIC DNA]</scope>
    <source>
        <strain evidence="2 3">RHL897</strain>
    </source>
</reference>
<gene>
    <name evidence="2" type="ORF">WKR92_03690</name>
</gene>
<protein>
    <recommendedName>
        <fullName evidence="4">DUF5723 domain-containing protein</fullName>
    </recommendedName>
</protein>
<evidence type="ECO:0000313" key="3">
    <source>
        <dbReference type="Proteomes" id="UP001580928"/>
    </source>
</evidence>
<keyword evidence="3" id="KW-1185">Reference proteome</keyword>
<feature type="signal peptide" evidence="1">
    <location>
        <begin position="1"/>
        <end position="25"/>
    </location>
</feature>
<evidence type="ECO:0000256" key="1">
    <source>
        <dbReference type="SAM" id="SignalP"/>
    </source>
</evidence>
<dbReference type="Proteomes" id="UP001580928">
    <property type="component" value="Unassembled WGS sequence"/>
</dbReference>
<feature type="chain" id="PRO_5046397488" description="DUF5723 domain-containing protein" evidence="1">
    <location>
        <begin position="26"/>
        <end position="307"/>
    </location>
</feature>
<proteinExistence type="predicted"/>
<sequence length="307" mass="32622">MKSQLIAIAIGISLSLFSFIDTSFAQESDQTKGFMHNIHIGLIYPISNHGVHAGEYSNVLSVHGLAGLSKNERGFSMAGIANLIKEDAQGAQFAGILNQYHNAKGIQMAGLLNLAKGHVSGVQIAGLLNKAGTVDGVQFAGLMNIADSSDYPVGLVNIIKNGTMSIGLSVDDDQTILASFRSGGRVLYGIIGLGYNLQNGEQKYAFEGGIGAHLLSRGAFTLNMEVIGSGLIDFEGGMYNKNSLRLLPAYKLSESIEIYAGPVASHIFTNTEDGKEMIKNTIWKKSLSDGEMSAVNIGFIGGIQIYL</sequence>
<accession>A0ABV5CBJ6</accession>
<evidence type="ECO:0000313" key="2">
    <source>
        <dbReference type="EMBL" id="MFB5944926.1"/>
    </source>
</evidence>